<dbReference type="EMBL" id="DSPJ01000008">
    <property type="protein sequence ID" value="HEX61602.1"/>
    <property type="molecule type" value="Genomic_DNA"/>
</dbReference>
<organism evidence="2">
    <name type="scientific">candidate division WWE3 bacterium</name>
    <dbReference type="NCBI Taxonomy" id="2053526"/>
    <lineage>
        <taxon>Bacteria</taxon>
        <taxon>Katanobacteria</taxon>
    </lineage>
</organism>
<accession>A0A832E1M2</accession>
<feature type="region of interest" description="Disordered" evidence="1">
    <location>
        <begin position="1"/>
        <end position="63"/>
    </location>
</feature>
<reference evidence="2" key="1">
    <citation type="journal article" date="2020" name="mSystems">
        <title>Genome- and Community-Level Interaction Insights into Carbon Utilization and Element Cycling Functions of Hydrothermarchaeota in Hydrothermal Sediment.</title>
        <authorList>
            <person name="Zhou Z."/>
            <person name="Liu Y."/>
            <person name="Xu W."/>
            <person name="Pan J."/>
            <person name="Luo Z.H."/>
            <person name="Li M."/>
        </authorList>
    </citation>
    <scope>NUCLEOTIDE SEQUENCE [LARGE SCALE GENOMIC DNA]</scope>
    <source>
        <strain evidence="2">SpSt-361</strain>
    </source>
</reference>
<dbReference type="AlphaFoldDB" id="A0A832E1M2"/>
<gene>
    <name evidence="2" type="ORF">ENR01_00380</name>
</gene>
<name>A0A832E1M2_UNCKA</name>
<evidence type="ECO:0000313" key="2">
    <source>
        <dbReference type="EMBL" id="HEX61602.1"/>
    </source>
</evidence>
<evidence type="ECO:0000256" key="1">
    <source>
        <dbReference type="SAM" id="MobiDB-lite"/>
    </source>
</evidence>
<sequence>MSESAGEQFPKESVSERFQRMREEFEKMTPEEQQAVREKESGPLPRDEEQKAAERGEVTPAQKAAVEELARQVEERRKKGK</sequence>
<proteinExistence type="predicted"/>
<protein>
    <submittedName>
        <fullName evidence="2">Uncharacterized protein</fullName>
    </submittedName>
</protein>
<feature type="compositionally biased region" description="Basic and acidic residues" evidence="1">
    <location>
        <begin position="9"/>
        <end position="57"/>
    </location>
</feature>
<comment type="caution">
    <text evidence="2">The sequence shown here is derived from an EMBL/GenBank/DDBJ whole genome shotgun (WGS) entry which is preliminary data.</text>
</comment>